<accession>A0ABP7TGS9</accession>
<dbReference type="EMBL" id="BAAAZX010000039">
    <property type="protein sequence ID" value="GAA4026032.1"/>
    <property type="molecule type" value="Genomic_DNA"/>
</dbReference>
<keyword evidence="2" id="KW-1185">Reference proteome</keyword>
<proteinExistence type="predicted"/>
<comment type="caution">
    <text evidence="1">The sequence shown here is derived from an EMBL/GenBank/DDBJ whole genome shotgun (WGS) entry which is preliminary data.</text>
</comment>
<sequence>MSGVRPSWRVTLGGGPGGMAMRERCSVGAVCALLAVLAVLLSGCSGPASGTGAGEEDGRLGTVVTPSPSRTSGYGAVFLAVDECSSFGTTSFTEVACDGERAAARVVARHDGTVADGPQCPGTTDFVLHISEQSQASDEDGDGAIPQGYACMRNLGPPHPGDPGGGGGPRTIVGDCVYGLGDGQVRETACDGKGGKKPEHKVTKAVDKRSQCPLSTALYVQLGGEHPVGCARPV</sequence>
<name>A0ABP7TGS9_9ACTN</name>
<gene>
    <name evidence="1" type="ORF">GCM10022232_84430</name>
</gene>
<protein>
    <recommendedName>
        <fullName evidence="3">Lipoprotein</fullName>
    </recommendedName>
</protein>
<evidence type="ECO:0000313" key="2">
    <source>
        <dbReference type="Proteomes" id="UP001500456"/>
    </source>
</evidence>
<organism evidence="1 2">
    <name type="scientific">Streptomyces plumbiresistens</name>
    <dbReference type="NCBI Taxonomy" id="511811"/>
    <lineage>
        <taxon>Bacteria</taxon>
        <taxon>Bacillati</taxon>
        <taxon>Actinomycetota</taxon>
        <taxon>Actinomycetes</taxon>
        <taxon>Kitasatosporales</taxon>
        <taxon>Streptomycetaceae</taxon>
        <taxon>Streptomyces</taxon>
    </lineage>
</organism>
<dbReference type="Proteomes" id="UP001500456">
    <property type="component" value="Unassembled WGS sequence"/>
</dbReference>
<evidence type="ECO:0008006" key="3">
    <source>
        <dbReference type="Google" id="ProtNLM"/>
    </source>
</evidence>
<reference evidence="2" key="1">
    <citation type="journal article" date="2019" name="Int. J. Syst. Evol. Microbiol.">
        <title>The Global Catalogue of Microorganisms (GCM) 10K type strain sequencing project: providing services to taxonomists for standard genome sequencing and annotation.</title>
        <authorList>
            <consortium name="The Broad Institute Genomics Platform"/>
            <consortium name="The Broad Institute Genome Sequencing Center for Infectious Disease"/>
            <person name="Wu L."/>
            <person name="Ma J."/>
        </authorList>
    </citation>
    <scope>NUCLEOTIDE SEQUENCE [LARGE SCALE GENOMIC DNA]</scope>
    <source>
        <strain evidence="2">JCM 16924</strain>
    </source>
</reference>
<evidence type="ECO:0000313" key="1">
    <source>
        <dbReference type="EMBL" id="GAA4026032.1"/>
    </source>
</evidence>